<dbReference type="InterPro" id="IPR029069">
    <property type="entry name" value="HotDog_dom_sf"/>
</dbReference>
<protein>
    <recommendedName>
        <fullName evidence="1">A-factor biosynthesis hotdog domain-containing protein</fullName>
    </recommendedName>
</protein>
<proteinExistence type="predicted"/>
<sequence>MDIIPTGWTRLTENRFFVSARWLAAHPFFSPVAGDRHDPVLVAETIRQTTMLLAHAEFAVPVEDQFVMWGLHYTADAEALAFDGPSSDVTVDVICSDLDIRRGSLRNLRTTMVLTRDGRHLATGGTQARCTSALAYRRVRGERMAALGRPVPLLPGVAPQLVGREHAKDVVLAPGTRPGQWQLRINTGHSTLFRRPNDHVPGMLLVEAARQAATATLGSRAYLPTDMDVSFSRYAELDSPCWIEAEVLPGSDPETATVRVSGAQDGEPVFLCTLTAPSRDLAVAGAGLGTCLTG</sequence>
<dbReference type="GO" id="GO:0016740">
    <property type="term" value="F:transferase activity"/>
    <property type="evidence" value="ECO:0007669"/>
    <property type="project" value="InterPro"/>
</dbReference>
<dbReference type="EMBL" id="JACHJY010000008">
    <property type="protein sequence ID" value="MBB4984344.1"/>
    <property type="molecule type" value="Genomic_DNA"/>
</dbReference>
<dbReference type="Proteomes" id="UP000582643">
    <property type="component" value="Unassembled WGS sequence"/>
</dbReference>
<dbReference type="Pfam" id="PF03756">
    <property type="entry name" value="AfsA"/>
    <property type="match status" value="2"/>
</dbReference>
<dbReference type="InterPro" id="IPR047757">
    <property type="entry name" value="AfsA-like"/>
</dbReference>
<dbReference type="SUPFAM" id="SSF54637">
    <property type="entry name" value="Thioesterase/thiol ester dehydrase-isomerase"/>
    <property type="match status" value="1"/>
</dbReference>
<dbReference type="AlphaFoldDB" id="A0A7W7U3J9"/>
<evidence type="ECO:0000259" key="1">
    <source>
        <dbReference type="Pfam" id="PF03756"/>
    </source>
</evidence>
<accession>A0A7W7U3J9</accession>
<organism evidence="2 3">
    <name type="scientific">Streptomyces nymphaeiformis</name>
    <dbReference type="NCBI Taxonomy" id="2663842"/>
    <lineage>
        <taxon>Bacteria</taxon>
        <taxon>Bacillati</taxon>
        <taxon>Actinomycetota</taxon>
        <taxon>Actinomycetes</taxon>
        <taxon>Kitasatosporales</taxon>
        <taxon>Streptomycetaceae</taxon>
        <taxon>Streptomyces</taxon>
    </lineage>
</organism>
<gene>
    <name evidence="2" type="ORF">GGE06_005290</name>
</gene>
<feature type="domain" description="A-factor biosynthesis hotdog" evidence="1">
    <location>
        <begin position="161"/>
        <end position="275"/>
    </location>
</feature>
<evidence type="ECO:0000313" key="2">
    <source>
        <dbReference type="EMBL" id="MBB4984344.1"/>
    </source>
</evidence>
<dbReference type="NCBIfam" id="NF041195">
    <property type="entry name" value="ScbA_BarX_GamBu"/>
    <property type="match status" value="1"/>
</dbReference>
<evidence type="ECO:0000313" key="3">
    <source>
        <dbReference type="Proteomes" id="UP000582643"/>
    </source>
</evidence>
<reference evidence="2 3" key="1">
    <citation type="submission" date="2020-08" db="EMBL/GenBank/DDBJ databases">
        <title>Genomic Encyclopedia of Type Strains, Phase III (KMG-III): the genomes of soil and plant-associated and newly described type strains.</title>
        <authorList>
            <person name="Whitman W."/>
        </authorList>
    </citation>
    <scope>NUCLEOTIDE SEQUENCE [LARGE SCALE GENOMIC DNA]</scope>
    <source>
        <strain evidence="2 3">SFB5A</strain>
    </source>
</reference>
<name>A0A7W7U3J9_9ACTN</name>
<feature type="domain" description="A-factor biosynthesis hotdog" evidence="1">
    <location>
        <begin position="2"/>
        <end position="130"/>
    </location>
</feature>
<comment type="caution">
    <text evidence="2">The sequence shown here is derived from an EMBL/GenBank/DDBJ whole genome shotgun (WGS) entry which is preliminary data.</text>
</comment>
<dbReference type="InterPro" id="IPR005509">
    <property type="entry name" value="AfsA_hotdog_dom"/>
</dbReference>
<keyword evidence="3" id="KW-1185">Reference proteome</keyword>